<evidence type="ECO:0000256" key="7">
    <source>
        <dbReference type="ARBA" id="ARBA00022779"/>
    </source>
</evidence>
<dbReference type="STRING" id="1301098.PKB_2535"/>
<keyword evidence="11" id="KW-0969">Cilium</keyword>
<evidence type="ECO:0000256" key="3">
    <source>
        <dbReference type="ARBA" id="ARBA00008281"/>
    </source>
</evidence>
<evidence type="ECO:0000256" key="9">
    <source>
        <dbReference type="ARBA" id="ARBA00023136"/>
    </source>
</evidence>
<dbReference type="EMBL" id="HG322950">
    <property type="protein sequence ID" value="CDF83882.1"/>
    <property type="molecule type" value="Genomic_DNA"/>
</dbReference>
<keyword evidence="4" id="KW-1003">Cell membrane</keyword>
<dbReference type="GO" id="GO:0009425">
    <property type="term" value="C:bacterial-type flagellum basal body"/>
    <property type="evidence" value="ECO:0007669"/>
    <property type="project" value="InterPro"/>
</dbReference>
<protein>
    <recommendedName>
        <fullName evidence="10">Flagellar protein FliL</fullName>
    </recommendedName>
</protein>
<comment type="similarity">
    <text evidence="3 10">Belongs to the FliL family.</text>
</comment>
<keyword evidence="10" id="KW-0997">Cell inner membrane</keyword>
<evidence type="ECO:0000256" key="6">
    <source>
        <dbReference type="ARBA" id="ARBA00022692"/>
    </source>
</evidence>
<evidence type="ECO:0000256" key="5">
    <source>
        <dbReference type="ARBA" id="ARBA00022500"/>
    </source>
</evidence>
<dbReference type="Pfam" id="PF03748">
    <property type="entry name" value="FliL"/>
    <property type="match status" value="1"/>
</dbReference>
<proteinExistence type="inferred from homology"/>
<comment type="function">
    <text evidence="1 10">Controls the rotational direction of flagella during chemotaxis.</text>
</comment>
<keyword evidence="7 10" id="KW-0283">Flagellar rotation</keyword>
<organism evidence="11 12">
    <name type="scientific">Pseudomonas knackmussii (strain DSM 6978 / CCUG 54928 / LMG 23759 / B13)</name>
    <dbReference type="NCBI Taxonomy" id="1301098"/>
    <lineage>
        <taxon>Bacteria</taxon>
        <taxon>Pseudomonadati</taxon>
        <taxon>Pseudomonadota</taxon>
        <taxon>Gammaproteobacteria</taxon>
        <taxon>Pseudomonadales</taxon>
        <taxon>Pseudomonadaceae</taxon>
        <taxon>Pseudomonas</taxon>
    </lineage>
</organism>
<evidence type="ECO:0000313" key="12">
    <source>
        <dbReference type="Proteomes" id="UP000025241"/>
    </source>
</evidence>
<reference evidence="11 12" key="2">
    <citation type="submission" date="2014-05" db="EMBL/GenBank/DDBJ databases">
        <title>Genome sequence of the 3-chlorobenzoate degrading bacterium Pseudomonas knackmussii B13 shows multiple evidence for horizontal gene transfer.</title>
        <authorList>
            <person name="Miyazaki R."/>
            <person name="Bertelli C."/>
            <person name="Falquet L."/>
            <person name="Robinson-Rechavi M."/>
            <person name="Gharib W."/>
            <person name="Roy S."/>
            <person name="Van der Meer J.R."/>
        </authorList>
    </citation>
    <scope>NUCLEOTIDE SEQUENCE [LARGE SCALE GENOMIC DNA]</scope>
    <source>
        <strain evidence="11 12">B13</strain>
    </source>
</reference>
<sequence>MDEIEVRKPFMTMPRIMLLVTVLNLLVAGGGVAATWFLARPLLAERAQAEAAKAGADKDKGKEEEKEQEPAEFEFFPVTKIIVSLPGSDGREHYFVLDLVLQAEQGTAQKKLEQIDPMVRNSAVAHLSALTFEQLRGKSVPALQAELEQVLLADFATRKVIAPFQHVLVSKLIVQ</sequence>
<keyword evidence="11" id="KW-0966">Cell projection</keyword>
<dbReference type="HOGENOM" id="CLU_099018_7_0_6"/>
<keyword evidence="9 10" id="KW-0472">Membrane</keyword>
<dbReference type="Proteomes" id="UP000025241">
    <property type="component" value="Chromosome I"/>
</dbReference>
<comment type="subcellular location">
    <subcellularLocation>
        <location evidence="10">Cell inner membrane</location>
    </subcellularLocation>
    <subcellularLocation>
        <location evidence="2">Cell membrane</location>
        <topology evidence="2">Single-pass membrane protein</topology>
    </subcellularLocation>
</comment>
<dbReference type="AlphaFoldDB" id="A0A024HHA1"/>
<evidence type="ECO:0000256" key="4">
    <source>
        <dbReference type="ARBA" id="ARBA00022475"/>
    </source>
</evidence>
<dbReference type="eggNOG" id="COG1580">
    <property type="taxonomic scope" value="Bacteria"/>
</dbReference>
<evidence type="ECO:0000256" key="10">
    <source>
        <dbReference type="RuleBase" id="RU364125"/>
    </source>
</evidence>
<evidence type="ECO:0000313" key="11">
    <source>
        <dbReference type="EMBL" id="CDF83882.1"/>
    </source>
</evidence>
<name>A0A024HHA1_PSEKB</name>
<keyword evidence="12" id="KW-1185">Reference proteome</keyword>
<keyword evidence="8" id="KW-1133">Transmembrane helix</keyword>
<dbReference type="KEGG" id="pkc:PKB_2535"/>
<dbReference type="GO" id="GO:0006935">
    <property type="term" value="P:chemotaxis"/>
    <property type="evidence" value="ECO:0007669"/>
    <property type="project" value="UniProtKB-KW"/>
</dbReference>
<accession>A0A024HHA1</accession>
<keyword evidence="11" id="KW-0282">Flagellum</keyword>
<dbReference type="GO" id="GO:0005886">
    <property type="term" value="C:plasma membrane"/>
    <property type="evidence" value="ECO:0007669"/>
    <property type="project" value="UniProtKB-SubCell"/>
</dbReference>
<gene>
    <name evidence="11" type="primary">lafL</name>
    <name evidence="11" type="ORF">PKB_2535</name>
</gene>
<dbReference type="GO" id="GO:0071973">
    <property type="term" value="P:bacterial-type flagellum-dependent cell motility"/>
    <property type="evidence" value="ECO:0007669"/>
    <property type="project" value="InterPro"/>
</dbReference>
<keyword evidence="5 10" id="KW-0145">Chemotaxis</keyword>
<dbReference type="InterPro" id="IPR005503">
    <property type="entry name" value="FliL"/>
</dbReference>
<evidence type="ECO:0000256" key="2">
    <source>
        <dbReference type="ARBA" id="ARBA00004162"/>
    </source>
</evidence>
<keyword evidence="6" id="KW-0812">Transmembrane</keyword>
<evidence type="ECO:0000256" key="8">
    <source>
        <dbReference type="ARBA" id="ARBA00022989"/>
    </source>
</evidence>
<reference evidence="11 12" key="1">
    <citation type="submission" date="2013-03" db="EMBL/GenBank/DDBJ databases">
        <authorList>
            <person name="Linke B."/>
        </authorList>
    </citation>
    <scope>NUCLEOTIDE SEQUENCE [LARGE SCALE GENOMIC DNA]</scope>
    <source>
        <strain evidence="11 12">B13</strain>
    </source>
</reference>
<evidence type="ECO:0000256" key="1">
    <source>
        <dbReference type="ARBA" id="ARBA00002254"/>
    </source>
</evidence>
<dbReference type="PATRIC" id="fig|1301098.3.peg.2542"/>